<keyword evidence="1" id="KW-0479">Metal-binding</keyword>
<protein>
    <recommendedName>
        <fullName evidence="6">MYND-type domain-containing protein</fullName>
    </recommendedName>
</protein>
<evidence type="ECO:0000313" key="7">
    <source>
        <dbReference type="EMBL" id="GMH48475.1"/>
    </source>
</evidence>
<dbReference type="GO" id="GO:0008270">
    <property type="term" value="F:zinc ion binding"/>
    <property type="evidence" value="ECO:0007669"/>
    <property type="project" value="UniProtKB-KW"/>
</dbReference>
<dbReference type="EMBL" id="BRXW01000367">
    <property type="protein sequence ID" value="GMH48475.1"/>
    <property type="molecule type" value="Genomic_DNA"/>
</dbReference>
<feature type="compositionally biased region" description="Pro residues" evidence="5">
    <location>
        <begin position="196"/>
        <end position="205"/>
    </location>
</feature>
<keyword evidence="2 4" id="KW-0863">Zinc-finger</keyword>
<comment type="caution">
    <text evidence="7">The sequence shown here is derived from an EMBL/GenBank/DDBJ whole genome shotgun (WGS) entry which is preliminary data.</text>
</comment>
<dbReference type="OrthoDB" id="5282002at2759"/>
<dbReference type="AlphaFoldDB" id="A0A9W6ZE58"/>
<dbReference type="InterPro" id="IPR002893">
    <property type="entry name" value="Znf_MYND"/>
</dbReference>
<name>A0A9W6ZE58_9STRA</name>
<gene>
    <name evidence="7" type="ORF">TrLO_g4548</name>
</gene>
<proteinExistence type="predicted"/>
<evidence type="ECO:0000256" key="1">
    <source>
        <dbReference type="ARBA" id="ARBA00022723"/>
    </source>
</evidence>
<dbReference type="PANTHER" id="PTHR47570">
    <property type="entry name" value="ZINC ION BINDING PROTEIN"/>
    <property type="match status" value="1"/>
</dbReference>
<dbReference type="Pfam" id="PF20179">
    <property type="entry name" value="MSS51_C"/>
    <property type="match status" value="1"/>
</dbReference>
<feature type="region of interest" description="Disordered" evidence="5">
    <location>
        <begin position="165"/>
        <end position="209"/>
    </location>
</feature>
<dbReference type="PROSITE" id="PS50865">
    <property type="entry name" value="ZF_MYND_2"/>
    <property type="match status" value="1"/>
</dbReference>
<sequence>MSGPVVCVLILTDGNPSEISVACDGVGDGLPDGLRKHYVTPEPWEALPLLRAGSGSGSVFAYFQGVDRASEVPVEPNLKATILAMACGLHGTRLVGDVVVGRVLMGEGEGEGGVGRVRNGGLRLEELCFDVDLRGKGGEELGWLKNAAMVNYSYKSELARFKEAFGGGGGQVEDDDDDDSSSSSSDDDDGDDEKIPPPPPPPPPTSTKVKSHLCIHCRRPAPKENICKHCEGVHFCSEYCEFNAWSHKCVCPAWNVYISRRSSLSTFPYLTFPAVTTSPPFYASHEPYRDFLIGLGLYNEGWWGCELDGWEGGLSGSAKNVDCGVRVGVVEGFGDIGEGGFGQIGSPLETTTTNLDSYNLPIIKDWGEYYVMRSIPPESPVALLLHFPLTLFYGLQKFAKVQLEVARMLKKSLTIHIVGVEKELNFLDIFSELFSLFSKSDTSLTLVFVVRKDMLPSKCTSLNIDKENGNIIKVIAGSYNDDLSPDFDCGTGKPDVIIGMNAGLYAYDSWRFVVDYLRDSSTLGIFTDYNEWSGLNCASLGGEKCRNSMQVNPFRQPLALPVFSMNLPQFANGFFYCFNEQELE</sequence>
<accession>A0A9W6ZE58</accession>
<evidence type="ECO:0000256" key="4">
    <source>
        <dbReference type="PROSITE-ProRule" id="PRU00134"/>
    </source>
</evidence>
<reference evidence="8" key="1">
    <citation type="journal article" date="2023" name="Commun. Biol.">
        <title>Genome analysis of Parmales, the sister group of diatoms, reveals the evolutionary specialization of diatoms from phago-mixotrophs to photoautotrophs.</title>
        <authorList>
            <person name="Ban H."/>
            <person name="Sato S."/>
            <person name="Yoshikawa S."/>
            <person name="Yamada K."/>
            <person name="Nakamura Y."/>
            <person name="Ichinomiya M."/>
            <person name="Sato N."/>
            <person name="Blanc-Mathieu R."/>
            <person name="Endo H."/>
            <person name="Kuwata A."/>
            <person name="Ogata H."/>
        </authorList>
    </citation>
    <scope>NUCLEOTIDE SEQUENCE [LARGE SCALE GENOMIC DNA]</scope>
    <source>
        <strain evidence="8">NIES 3700</strain>
    </source>
</reference>
<dbReference type="InterPro" id="IPR046824">
    <property type="entry name" value="Mss51-like_C"/>
</dbReference>
<evidence type="ECO:0000256" key="2">
    <source>
        <dbReference type="ARBA" id="ARBA00022771"/>
    </source>
</evidence>
<feature type="compositionally biased region" description="Acidic residues" evidence="5">
    <location>
        <begin position="172"/>
        <end position="192"/>
    </location>
</feature>
<evidence type="ECO:0000259" key="6">
    <source>
        <dbReference type="PROSITE" id="PS50865"/>
    </source>
</evidence>
<evidence type="ECO:0000256" key="3">
    <source>
        <dbReference type="ARBA" id="ARBA00022833"/>
    </source>
</evidence>
<organism evidence="7 8">
    <name type="scientific">Triparma laevis f. longispina</name>
    <dbReference type="NCBI Taxonomy" id="1714387"/>
    <lineage>
        <taxon>Eukaryota</taxon>
        <taxon>Sar</taxon>
        <taxon>Stramenopiles</taxon>
        <taxon>Ochrophyta</taxon>
        <taxon>Bolidophyceae</taxon>
        <taxon>Parmales</taxon>
        <taxon>Triparmaceae</taxon>
        <taxon>Triparma</taxon>
    </lineage>
</organism>
<dbReference type="Proteomes" id="UP001165122">
    <property type="component" value="Unassembled WGS sequence"/>
</dbReference>
<evidence type="ECO:0000313" key="8">
    <source>
        <dbReference type="Proteomes" id="UP001165122"/>
    </source>
</evidence>
<dbReference type="PANTHER" id="PTHR47570:SF1">
    <property type="entry name" value="ZINC ION BINDING PROTEIN"/>
    <property type="match status" value="1"/>
</dbReference>
<evidence type="ECO:0000256" key="5">
    <source>
        <dbReference type="SAM" id="MobiDB-lite"/>
    </source>
</evidence>
<feature type="domain" description="MYND-type" evidence="6">
    <location>
        <begin position="214"/>
        <end position="251"/>
    </location>
</feature>
<keyword evidence="3" id="KW-0862">Zinc</keyword>
<keyword evidence="8" id="KW-1185">Reference proteome</keyword>